<dbReference type="AlphaFoldDB" id="A0A914VFP4"/>
<name>A0A914VFP4_9BILA</name>
<evidence type="ECO:0000313" key="2">
    <source>
        <dbReference type="WBParaSite" id="PSAMB.scaffold19482size814.g37875.t1"/>
    </source>
</evidence>
<dbReference type="WBParaSite" id="PSAMB.scaffold19482size814.g37875.t1">
    <property type="protein sequence ID" value="PSAMB.scaffold19482size814.g37875.t1"/>
    <property type="gene ID" value="PSAMB.scaffold19482size814.g37875"/>
</dbReference>
<proteinExistence type="predicted"/>
<keyword evidence="1" id="KW-1185">Reference proteome</keyword>
<protein>
    <submittedName>
        <fullName evidence="2">Uncharacterized protein</fullName>
    </submittedName>
</protein>
<dbReference type="Proteomes" id="UP000887566">
    <property type="component" value="Unplaced"/>
</dbReference>
<evidence type="ECO:0000313" key="1">
    <source>
        <dbReference type="Proteomes" id="UP000887566"/>
    </source>
</evidence>
<reference evidence="2" key="1">
    <citation type="submission" date="2022-11" db="UniProtKB">
        <authorList>
            <consortium name="WormBaseParasite"/>
        </authorList>
    </citation>
    <scope>IDENTIFICATION</scope>
</reference>
<sequence length="29" mass="2884">MAQQILGRLGQLGIGLAIAGGVAQSSLFN</sequence>
<organism evidence="1 2">
    <name type="scientific">Plectus sambesii</name>
    <dbReference type="NCBI Taxonomy" id="2011161"/>
    <lineage>
        <taxon>Eukaryota</taxon>
        <taxon>Metazoa</taxon>
        <taxon>Ecdysozoa</taxon>
        <taxon>Nematoda</taxon>
        <taxon>Chromadorea</taxon>
        <taxon>Plectida</taxon>
        <taxon>Plectina</taxon>
        <taxon>Plectoidea</taxon>
        <taxon>Plectidae</taxon>
        <taxon>Plectus</taxon>
    </lineage>
</organism>
<accession>A0A914VFP4</accession>